<dbReference type="PROSITE" id="PS50932">
    <property type="entry name" value="HTH_LACI_2"/>
    <property type="match status" value="1"/>
</dbReference>
<dbReference type="RefSeq" id="WP_114471361.1">
    <property type="nucleotide sequence ID" value="NZ_QPJK01000010.1"/>
</dbReference>
<dbReference type="InterPro" id="IPR046335">
    <property type="entry name" value="LacI/GalR-like_sensor"/>
</dbReference>
<dbReference type="SMART" id="SM00354">
    <property type="entry name" value="HTH_LACI"/>
    <property type="match status" value="1"/>
</dbReference>
<gene>
    <name evidence="6" type="ORF">DES41_110226</name>
</gene>
<organism evidence="6 7">
    <name type="scientific">Pseudorhodoferax soli</name>
    <dbReference type="NCBI Taxonomy" id="545864"/>
    <lineage>
        <taxon>Bacteria</taxon>
        <taxon>Pseudomonadati</taxon>
        <taxon>Pseudomonadota</taxon>
        <taxon>Betaproteobacteria</taxon>
        <taxon>Burkholderiales</taxon>
        <taxon>Comamonadaceae</taxon>
    </lineage>
</organism>
<evidence type="ECO:0000256" key="2">
    <source>
        <dbReference type="ARBA" id="ARBA00023015"/>
    </source>
</evidence>
<dbReference type="GO" id="GO:0003700">
    <property type="term" value="F:DNA-binding transcription factor activity"/>
    <property type="evidence" value="ECO:0007669"/>
    <property type="project" value="TreeGrafter"/>
</dbReference>
<proteinExistence type="predicted"/>
<dbReference type="Pfam" id="PF00356">
    <property type="entry name" value="LacI"/>
    <property type="match status" value="1"/>
</dbReference>
<dbReference type="EMBL" id="QPJK01000010">
    <property type="protein sequence ID" value="RCW66861.1"/>
    <property type="molecule type" value="Genomic_DNA"/>
</dbReference>
<dbReference type="SUPFAM" id="SSF53822">
    <property type="entry name" value="Periplasmic binding protein-like I"/>
    <property type="match status" value="1"/>
</dbReference>
<dbReference type="OrthoDB" id="269117at2"/>
<dbReference type="PANTHER" id="PTHR30146">
    <property type="entry name" value="LACI-RELATED TRANSCRIPTIONAL REPRESSOR"/>
    <property type="match status" value="1"/>
</dbReference>
<dbReference type="GO" id="GO:0000976">
    <property type="term" value="F:transcription cis-regulatory region binding"/>
    <property type="evidence" value="ECO:0007669"/>
    <property type="project" value="TreeGrafter"/>
</dbReference>
<reference evidence="6 7" key="1">
    <citation type="submission" date="2018-07" db="EMBL/GenBank/DDBJ databases">
        <title>Genomic Encyclopedia of Type Strains, Phase IV (KMG-IV): sequencing the most valuable type-strain genomes for metagenomic binning, comparative biology and taxonomic classification.</title>
        <authorList>
            <person name="Goeker M."/>
        </authorList>
    </citation>
    <scope>NUCLEOTIDE SEQUENCE [LARGE SCALE GENOMIC DNA]</scope>
    <source>
        <strain evidence="6 7">DSM 21634</strain>
    </source>
</reference>
<protein>
    <submittedName>
        <fullName evidence="6">DNA-binding LacI/PurR family transcriptional regulator</fullName>
    </submittedName>
</protein>
<keyword evidence="3 6" id="KW-0238">DNA-binding</keyword>
<evidence type="ECO:0000256" key="1">
    <source>
        <dbReference type="ARBA" id="ARBA00022491"/>
    </source>
</evidence>
<dbReference type="Gene3D" id="1.10.260.40">
    <property type="entry name" value="lambda repressor-like DNA-binding domains"/>
    <property type="match status" value="1"/>
</dbReference>
<dbReference type="AlphaFoldDB" id="A0A368XFU2"/>
<dbReference type="PANTHER" id="PTHR30146:SF95">
    <property type="entry name" value="RIBOSE OPERON REPRESSOR"/>
    <property type="match status" value="1"/>
</dbReference>
<evidence type="ECO:0000259" key="5">
    <source>
        <dbReference type="PROSITE" id="PS50932"/>
    </source>
</evidence>
<dbReference type="SUPFAM" id="SSF47413">
    <property type="entry name" value="lambda repressor-like DNA-binding domains"/>
    <property type="match status" value="1"/>
</dbReference>
<keyword evidence="1" id="KW-0678">Repressor</keyword>
<evidence type="ECO:0000313" key="6">
    <source>
        <dbReference type="EMBL" id="RCW66861.1"/>
    </source>
</evidence>
<dbReference type="InterPro" id="IPR000843">
    <property type="entry name" value="HTH_LacI"/>
</dbReference>
<keyword evidence="4" id="KW-0804">Transcription</keyword>
<name>A0A368XFU2_9BURK</name>
<dbReference type="Gene3D" id="3.40.50.2300">
    <property type="match status" value="2"/>
</dbReference>
<evidence type="ECO:0000256" key="3">
    <source>
        <dbReference type="ARBA" id="ARBA00023125"/>
    </source>
</evidence>
<keyword evidence="2" id="KW-0805">Transcription regulation</keyword>
<evidence type="ECO:0000313" key="7">
    <source>
        <dbReference type="Proteomes" id="UP000252884"/>
    </source>
</evidence>
<dbReference type="Proteomes" id="UP000252884">
    <property type="component" value="Unassembled WGS sequence"/>
</dbReference>
<feature type="domain" description="HTH lacI-type" evidence="5">
    <location>
        <begin position="5"/>
        <end position="59"/>
    </location>
</feature>
<keyword evidence="7" id="KW-1185">Reference proteome</keyword>
<dbReference type="CDD" id="cd06278">
    <property type="entry name" value="PBP1_LacI-like"/>
    <property type="match status" value="1"/>
</dbReference>
<dbReference type="InterPro" id="IPR028082">
    <property type="entry name" value="Peripla_BP_I"/>
</dbReference>
<sequence length="346" mass="37106">MKSSATAQEVARLAQVSQSAVSRTFTPGASVSEETRAKVMAAAAQLGYRPNAMARSLITRQSRIVALVMSYLENQFYPLVIQTLSQKLQKQGYHVLMFISDLDEADEVMAEILQYQVDGIVLASTMLSPSLASSCAASGVPIVQFNRVADTSATARYGTNAVTSDNRRGGAMVAELLLARGFERIAFIAGLERSSTSVERERGFNEALAEAGHKVYRRAVGDYSFEGAQAATRALFAAEGLPPDALFVANDHMAIAAMDVLRNELALRVPEDVSVVGFDDVPQAAWGAYQLTTVVQSVEKMVAATVELLHGQMRGDAPPRHVVVPCELVLRRSVRPPANASGAASD</sequence>
<dbReference type="InterPro" id="IPR010982">
    <property type="entry name" value="Lambda_DNA-bd_dom_sf"/>
</dbReference>
<accession>A0A368XFU2</accession>
<evidence type="ECO:0000256" key="4">
    <source>
        <dbReference type="ARBA" id="ARBA00023163"/>
    </source>
</evidence>
<dbReference type="Pfam" id="PF13377">
    <property type="entry name" value="Peripla_BP_3"/>
    <property type="match status" value="1"/>
</dbReference>
<comment type="caution">
    <text evidence="6">The sequence shown here is derived from an EMBL/GenBank/DDBJ whole genome shotgun (WGS) entry which is preliminary data.</text>
</comment>
<dbReference type="CDD" id="cd01392">
    <property type="entry name" value="HTH_LacI"/>
    <property type="match status" value="1"/>
</dbReference>